<dbReference type="OMA" id="AMNDFHE"/>
<reference evidence="5" key="1">
    <citation type="submission" date="2013-10" db="EMBL/GenBank/DDBJ databases">
        <title>Genomic analysis of the causative agents of coccidiosis in chickens.</title>
        <authorList>
            <person name="Reid A.J."/>
            <person name="Blake D."/>
            <person name="Billington K."/>
            <person name="Browne H."/>
            <person name="Dunn M."/>
            <person name="Hung S."/>
            <person name="Kawahara F."/>
            <person name="Miranda-Saavedra D."/>
            <person name="Mourier T."/>
            <person name="Nagra H."/>
            <person name="Otto T.D."/>
            <person name="Rawlings N."/>
            <person name="Sanchez A."/>
            <person name="Sanders M."/>
            <person name="Subramaniam C."/>
            <person name="Tay Y."/>
            <person name="Dear P."/>
            <person name="Doerig C."/>
            <person name="Gruber A."/>
            <person name="Parkinson J."/>
            <person name="Shirley M."/>
            <person name="Wan K.L."/>
            <person name="Berriman M."/>
            <person name="Tomley F."/>
            <person name="Pain A."/>
        </authorList>
    </citation>
    <scope>NUCLEOTIDE SEQUENCE [LARGE SCALE GENOMIC DNA]</scope>
    <source>
        <strain evidence="5">Weybridge</strain>
    </source>
</reference>
<dbReference type="InterPro" id="IPR000210">
    <property type="entry name" value="BTB/POZ_dom"/>
</dbReference>
<feature type="compositionally biased region" description="Low complexity" evidence="3">
    <location>
        <begin position="68"/>
        <end position="99"/>
    </location>
</feature>
<dbReference type="OrthoDB" id="10251809at2759"/>
<dbReference type="Gene3D" id="2.120.10.80">
    <property type="entry name" value="Kelch-type beta propeller"/>
    <property type="match status" value="2"/>
</dbReference>
<proteinExistence type="predicted"/>
<dbReference type="PROSITE" id="PS50097">
    <property type="entry name" value="BTB"/>
    <property type="match status" value="1"/>
</dbReference>
<dbReference type="RefSeq" id="XP_013332818.1">
    <property type="nucleotide sequence ID" value="XM_013477364.1"/>
</dbReference>
<evidence type="ECO:0000256" key="2">
    <source>
        <dbReference type="ARBA" id="ARBA00022737"/>
    </source>
</evidence>
<keyword evidence="1" id="KW-0880">Kelch repeat</keyword>
<dbReference type="VEuPathDB" id="ToxoDB:EMWEY_00015210"/>
<dbReference type="PANTHER" id="PTHR46093">
    <property type="entry name" value="ACYL-COA-BINDING DOMAIN-CONTAINING PROTEIN 5"/>
    <property type="match status" value="1"/>
</dbReference>
<feature type="region of interest" description="Disordered" evidence="3">
    <location>
        <begin position="60"/>
        <end position="148"/>
    </location>
</feature>
<dbReference type="SUPFAM" id="SSF54695">
    <property type="entry name" value="POZ domain"/>
    <property type="match status" value="1"/>
</dbReference>
<keyword evidence="2" id="KW-0677">Repeat</keyword>
<keyword evidence="6" id="KW-1185">Reference proteome</keyword>
<accession>U6LZ86</accession>
<gene>
    <name evidence="5" type="ORF">EMWEY_00015210</name>
</gene>
<dbReference type="SUPFAM" id="SSF117281">
    <property type="entry name" value="Kelch motif"/>
    <property type="match status" value="2"/>
</dbReference>
<dbReference type="Gene3D" id="3.30.710.10">
    <property type="entry name" value="Potassium Channel Kv1.1, Chain A"/>
    <property type="match status" value="1"/>
</dbReference>
<protein>
    <submittedName>
        <fullName evidence="5">Leucine zipper-like transcriptional regulator, putative</fullName>
    </submittedName>
</protein>
<dbReference type="GeneID" id="25335507"/>
<feature type="compositionally biased region" description="Low complexity" evidence="3">
    <location>
        <begin position="107"/>
        <end position="121"/>
    </location>
</feature>
<name>U6LZ86_EIMMA</name>
<evidence type="ECO:0000313" key="6">
    <source>
        <dbReference type="Proteomes" id="UP000030763"/>
    </source>
</evidence>
<feature type="region of interest" description="Disordered" evidence="3">
    <location>
        <begin position="1"/>
        <end position="40"/>
    </location>
</feature>
<dbReference type="EMBL" id="HG718818">
    <property type="protein sequence ID" value="CDJ56168.1"/>
    <property type="molecule type" value="Genomic_DNA"/>
</dbReference>
<dbReference type="PANTHER" id="PTHR46093:SF18">
    <property type="entry name" value="FIBRONECTIN TYPE-III DOMAIN-CONTAINING PROTEIN"/>
    <property type="match status" value="1"/>
</dbReference>
<dbReference type="AlphaFoldDB" id="U6LZ86"/>
<feature type="compositionally biased region" description="Basic and acidic residues" evidence="3">
    <location>
        <begin position="122"/>
        <end position="131"/>
    </location>
</feature>
<feature type="region of interest" description="Disordered" evidence="3">
    <location>
        <begin position="433"/>
        <end position="456"/>
    </location>
</feature>
<dbReference type="Pfam" id="PF00651">
    <property type="entry name" value="BTB"/>
    <property type="match status" value="1"/>
</dbReference>
<reference evidence="5" key="2">
    <citation type="submission" date="2013-10" db="EMBL/GenBank/DDBJ databases">
        <authorList>
            <person name="Aslett M."/>
        </authorList>
    </citation>
    <scope>NUCLEOTIDE SEQUENCE [LARGE SCALE GENOMIC DNA]</scope>
    <source>
        <strain evidence="5">Weybridge</strain>
    </source>
</reference>
<evidence type="ECO:0000256" key="1">
    <source>
        <dbReference type="ARBA" id="ARBA00022441"/>
    </source>
</evidence>
<dbReference type="InterPro" id="IPR015915">
    <property type="entry name" value="Kelch-typ_b-propeller"/>
</dbReference>
<organism evidence="5 6">
    <name type="scientific">Eimeria maxima</name>
    <name type="common">Coccidian parasite</name>
    <dbReference type="NCBI Taxonomy" id="5804"/>
    <lineage>
        <taxon>Eukaryota</taxon>
        <taxon>Sar</taxon>
        <taxon>Alveolata</taxon>
        <taxon>Apicomplexa</taxon>
        <taxon>Conoidasida</taxon>
        <taxon>Coccidia</taxon>
        <taxon>Eucoccidiorida</taxon>
        <taxon>Eimeriorina</taxon>
        <taxon>Eimeriidae</taxon>
        <taxon>Eimeria</taxon>
    </lineage>
</organism>
<evidence type="ECO:0000256" key="3">
    <source>
        <dbReference type="SAM" id="MobiDB-lite"/>
    </source>
</evidence>
<evidence type="ECO:0000259" key="4">
    <source>
        <dbReference type="PROSITE" id="PS50097"/>
    </source>
</evidence>
<feature type="domain" description="BTB" evidence="4">
    <location>
        <begin position="601"/>
        <end position="665"/>
    </location>
</feature>
<feature type="compositionally biased region" description="Low complexity" evidence="3">
    <location>
        <begin position="439"/>
        <end position="455"/>
    </location>
</feature>
<dbReference type="Proteomes" id="UP000030763">
    <property type="component" value="Unassembled WGS sequence"/>
</dbReference>
<dbReference type="InterPro" id="IPR011333">
    <property type="entry name" value="SKP1/BTB/POZ_sf"/>
</dbReference>
<dbReference type="SMART" id="SM00225">
    <property type="entry name" value="BTB"/>
    <property type="match status" value="1"/>
</dbReference>
<evidence type="ECO:0000313" key="5">
    <source>
        <dbReference type="EMBL" id="CDJ56168.1"/>
    </source>
</evidence>
<dbReference type="SMART" id="SM00612">
    <property type="entry name" value="Kelch"/>
    <property type="match status" value="4"/>
</dbReference>
<dbReference type="Pfam" id="PF24681">
    <property type="entry name" value="Kelch_KLHDC2_KLHL20_DRC7"/>
    <property type="match status" value="3"/>
</dbReference>
<sequence length="762" mass="85265">MQGENQQQQPQLLQQRQAKQQQQRSEQQQPQQQRQQRQQQQQRRACVSLQLSSLTYSQQEEWMQEDWLQPQQQQQQQPQQPPQQQEQQPQPQQQQQQQHQQHDHELQQLLQQQQLQQQQQDLQHDIHHHQGTDAAAGGPPLKARLPWPAANGRGWEAIEVVGSLRPERRSGAASCVYKNSLFVFGGYGGLSRLGNLFKFDFCTSRWREIKAPGCPSPRESNGAVVLGEKMFVFGGYSGTHWLNDLHAFDLGFERRLYEGLGGGLQLGVYFDVGPGVLRFCCRSAEKEEWTEVAHWGMKPSPRFGYVAAANVLKPSILLFGGYDGTNWLNDLNEFDPKTLKWTPISQRGLIPSGRSCPASAMHEQGLFLFGGYNGVERLSDLFRFDLLSEVWTVITTYSGLPRGAPQPGQFCCWGPPAASGAVDDEEVAAAVQPLKLQQRRSPSSNSNRSNSSSSSGCGCSALAYTAYSSSSRSSSGSSSSICCSSSKHSGGPAARYFHAACAKDGKLFAFGGYSGRERLNDFYELDLETYEWRFIDGGRLLPSGRSSMVGVIFKNNFVVFGGYDGREVLSDFYRFPLDPLSPPPSTLLTNLLSLQAPTPLSDAVFIVEGRIMHSSRALLACRSEHFRALFFGGLKEANDRENKPIPIEGIRHEVFAALLDYLHTDCLPAGLAWPVLVELMVAAERVCVERLKLLCIKRLRAAMCLQSAVQLLAAADHLGIFELKELSLDFLSLHDREIRLNPDVLRPLTKELLLQLFGHRCR</sequence>
<dbReference type="InterPro" id="IPR006652">
    <property type="entry name" value="Kelch_1"/>
</dbReference>